<comment type="caution">
    <text evidence="2">The sequence shown here is derived from an EMBL/GenBank/DDBJ whole genome shotgun (WGS) entry which is preliminary data.</text>
</comment>
<name>A0ABT8F5U0_9BACT</name>
<dbReference type="Proteomes" id="UP001168552">
    <property type="component" value="Unassembled WGS sequence"/>
</dbReference>
<dbReference type="Gene3D" id="3.40.50.720">
    <property type="entry name" value="NAD(P)-binding Rossmann-like Domain"/>
    <property type="match status" value="1"/>
</dbReference>
<dbReference type="InterPro" id="IPR000594">
    <property type="entry name" value="ThiF_NAD_FAD-bd"/>
</dbReference>
<dbReference type="InterPro" id="IPR035985">
    <property type="entry name" value="Ubiquitin-activating_enz"/>
</dbReference>
<evidence type="ECO:0000313" key="3">
    <source>
        <dbReference type="Proteomes" id="UP001168552"/>
    </source>
</evidence>
<evidence type="ECO:0000313" key="2">
    <source>
        <dbReference type="EMBL" id="MDN4165838.1"/>
    </source>
</evidence>
<gene>
    <name evidence="2" type="ORF">QWY31_10005</name>
</gene>
<dbReference type="PANTHER" id="PTHR43267:SF1">
    <property type="entry name" value="TRNA THREONYLCARBAMOYLADENOSINE DEHYDRATASE"/>
    <property type="match status" value="1"/>
</dbReference>
<dbReference type="SUPFAM" id="SSF69572">
    <property type="entry name" value="Activating enzymes of the ubiquitin-like proteins"/>
    <property type="match status" value="1"/>
</dbReference>
<accession>A0ABT8F5U0</accession>
<dbReference type="RefSeq" id="WP_320004370.1">
    <property type="nucleotide sequence ID" value="NZ_JAUHJS010000004.1"/>
</dbReference>
<dbReference type="Pfam" id="PF00899">
    <property type="entry name" value="ThiF"/>
    <property type="match status" value="1"/>
</dbReference>
<dbReference type="CDD" id="cd00755">
    <property type="entry name" value="YgdL_like"/>
    <property type="match status" value="1"/>
</dbReference>
<dbReference type="EMBL" id="JAUHJS010000004">
    <property type="protein sequence ID" value="MDN4165838.1"/>
    <property type="molecule type" value="Genomic_DNA"/>
</dbReference>
<sequence length="244" mass="26603">MNPTDLYWLSRTRLLIGDAAIEKLQQAHVLVVGLGGVGSYAAEAIARAGVGRMTIIDGDVVEASNRNRQLPALTGTEGQLKAEIMRDRIMQVNPQMELHTHTAFMNPEPMKELLLNEKFDFVVDAIDSLSPKLSLLRAAYETQTPTVSSMGAGGKLDPTQIGIAPLYETYNCKLARYVRKRLKQEGMPSENPITAVFSKELPQADSLMLTQGAAYKKSAYGTISYIPASFGLACASVVIRKLIS</sequence>
<evidence type="ECO:0000259" key="1">
    <source>
        <dbReference type="Pfam" id="PF00899"/>
    </source>
</evidence>
<organism evidence="2 3">
    <name type="scientific">Shiella aurantiaca</name>
    <dbReference type="NCBI Taxonomy" id="3058365"/>
    <lineage>
        <taxon>Bacteria</taxon>
        <taxon>Pseudomonadati</taxon>
        <taxon>Bacteroidota</taxon>
        <taxon>Cytophagia</taxon>
        <taxon>Cytophagales</taxon>
        <taxon>Shiellaceae</taxon>
        <taxon>Shiella</taxon>
    </lineage>
</organism>
<dbReference type="PANTHER" id="PTHR43267">
    <property type="entry name" value="TRNA THREONYLCARBAMOYLADENOSINE DEHYDRATASE"/>
    <property type="match status" value="1"/>
</dbReference>
<protein>
    <submittedName>
        <fullName evidence="2">tRNA threonylcarbamoyladenosine dehydratase</fullName>
    </submittedName>
</protein>
<keyword evidence="3" id="KW-1185">Reference proteome</keyword>
<feature type="domain" description="THIF-type NAD/FAD binding fold" evidence="1">
    <location>
        <begin position="11"/>
        <end position="242"/>
    </location>
</feature>
<reference evidence="2" key="1">
    <citation type="submission" date="2023-06" db="EMBL/GenBank/DDBJ databases">
        <title>Cytophagales bacterium Strain LB-30, isolated from soil.</title>
        <authorList>
            <person name="Liu B."/>
        </authorList>
    </citation>
    <scope>NUCLEOTIDE SEQUENCE</scope>
    <source>
        <strain evidence="2">LB-30</strain>
    </source>
</reference>
<proteinExistence type="predicted"/>
<dbReference type="InterPro" id="IPR045886">
    <property type="entry name" value="ThiF/MoeB/HesA"/>
</dbReference>